<feature type="transmembrane region" description="Helical" evidence="1">
    <location>
        <begin position="92"/>
        <end position="114"/>
    </location>
</feature>
<keyword evidence="3" id="KW-1185">Reference proteome</keyword>
<dbReference type="EMBL" id="OP880252">
    <property type="protein sequence ID" value="WAE39426.1"/>
    <property type="molecule type" value="Genomic_DNA"/>
</dbReference>
<proteinExistence type="predicted"/>
<keyword evidence="1" id="KW-0812">Transmembrane</keyword>
<reference evidence="2 3" key="1">
    <citation type="submission" date="2022-10" db="EMBL/GenBank/DDBJ databases">
        <title>Evolutionary Diversification of Methanotrophic Ca. Methanophagales (ANME-1) and Their Expansive Virome.</title>
        <authorList>
            <person name="Laso-Perez R."/>
            <person name="Wu F."/>
            <person name="Cremiere A."/>
            <person name="Speth D.R."/>
            <person name="Magyar J.S."/>
            <person name="Krupovic M."/>
            <person name="Orphan V.J."/>
        </authorList>
    </citation>
    <scope>NUCLEOTIDE SEQUENCE [LARGE SCALE GENOMIC DNA]</scope>
</reference>
<protein>
    <submittedName>
        <fullName evidence="2">Uncharacterized protein</fullName>
    </submittedName>
</protein>
<name>A0A9E8VD73_9CAUD</name>
<feature type="transmembrane region" description="Helical" evidence="1">
    <location>
        <begin position="39"/>
        <end position="72"/>
    </location>
</feature>
<evidence type="ECO:0000256" key="1">
    <source>
        <dbReference type="SAM" id="Phobius"/>
    </source>
</evidence>
<dbReference type="Proteomes" id="UP001156259">
    <property type="component" value="Segment"/>
</dbReference>
<organism evidence="2 3">
    <name type="scientific">Methanophagales virus GBV301</name>
    <dbReference type="NCBI Taxonomy" id="2999280"/>
    <lineage>
        <taxon>Viruses</taxon>
        <taxon>Duplodnaviria</taxon>
        <taxon>Heunggongvirae</taxon>
        <taxon>Uroviricota</taxon>
        <taxon>Caudoviricetes</taxon>
        <taxon>Nakonvirales</taxon>
        <taxon>Ekchuahviridae</taxon>
        <taxon>Kukulkanvirus</taxon>
        <taxon>Kukulkanvirus guaymasense</taxon>
    </lineage>
</organism>
<gene>
    <name evidence="2" type="ORF">LDLAKGPJ_00002</name>
</gene>
<accession>A0A9E8VD73</accession>
<keyword evidence="1" id="KW-1133">Transmembrane helix</keyword>
<evidence type="ECO:0000313" key="3">
    <source>
        <dbReference type="Proteomes" id="UP001156259"/>
    </source>
</evidence>
<feature type="transmembrane region" description="Helical" evidence="1">
    <location>
        <begin position="15"/>
        <end position="32"/>
    </location>
</feature>
<evidence type="ECO:0000313" key="2">
    <source>
        <dbReference type="EMBL" id="WAE39426.1"/>
    </source>
</evidence>
<keyword evidence="1" id="KW-0472">Membrane</keyword>
<sequence>MPKEENVNVSFDSHYSRILLTVLFTLLGYFVYGGIKGALAILLLTIACNFILMIGIIPFVGWLIQGLIMNWVITNFPALTGFPLTWLTSTIFWVYLAFGILIGIISSIIVLMALKD</sequence>